<name>A0AAV3R4G3_LITER</name>
<evidence type="ECO:0000313" key="2">
    <source>
        <dbReference type="Proteomes" id="UP001454036"/>
    </source>
</evidence>
<organism evidence="1 2">
    <name type="scientific">Lithospermum erythrorhizon</name>
    <name type="common">Purple gromwell</name>
    <name type="synonym">Lithospermum officinale var. erythrorhizon</name>
    <dbReference type="NCBI Taxonomy" id="34254"/>
    <lineage>
        <taxon>Eukaryota</taxon>
        <taxon>Viridiplantae</taxon>
        <taxon>Streptophyta</taxon>
        <taxon>Embryophyta</taxon>
        <taxon>Tracheophyta</taxon>
        <taxon>Spermatophyta</taxon>
        <taxon>Magnoliopsida</taxon>
        <taxon>eudicotyledons</taxon>
        <taxon>Gunneridae</taxon>
        <taxon>Pentapetalae</taxon>
        <taxon>asterids</taxon>
        <taxon>lamiids</taxon>
        <taxon>Boraginales</taxon>
        <taxon>Boraginaceae</taxon>
        <taxon>Boraginoideae</taxon>
        <taxon>Lithospermeae</taxon>
        <taxon>Lithospermum</taxon>
    </lineage>
</organism>
<accession>A0AAV3R4G3</accession>
<protein>
    <submittedName>
        <fullName evidence="1">Uncharacterized protein</fullName>
    </submittedName>
</protein>
<keyword evidence="2" id="KW-1185">Reference proteome</keyword>
<dbReference type="EMBL" id="BAABME010024235">
    <property type="protein sequence ID" value="GAA0169788.1"/>
    <property type="molecule type" value="Genomic_DNA"/>
</dbReference>
<comment type="caution">
    <text evidence="1">The sequence shown here is derived from an EMBL/GenBank/DDBJ whole genome shotgun (WGS) entry which is preliminary data.</text>
</comment>
<evidence type="ECO:0000313" key="1">
    <source>
        <dbReference type="EMBL" id="GAA0169788.1"/>
    </source>
</evidence>
<gene>
    <name evidence="1" type="ORF">LIER_40829</name>
</gene>
<sequence length="155" mass="17741">MNNDTQLKSCVAQYKVWRIKRDLRSNKEEVESNIVYLSDPNQLVQVSSCVHGGLDKCAVNDHARGQVRPSCFELNGRSIDQHGQINHIQNFEIVPHKEWRIKSANSLVDQHKELKIKNDNRGKSCIAQQSRGIFEAMNKKLKLTLYPSLILINSC</sequence>
<dbReference type="Proteomes" id="UP001454036">
    <property type="component" value="Unassembled WGS sequence"/>
</dbReference>
<proteinExistence type="predicted"/>
<dbReference type="AlphaFoldDB" id="A0AAV3R4G3"/>
<reference evidence="1 2" key="1">
    <citation type="submission" date="2024-01" db="EMBL/GenBank/DDBJ databases">
        <title>The complete chloroplast genome sequence of Lithospermum erythrorhizon: insights into the phylogenetic relationship among Boraginaceae species and the maternal lineages of purple gromwells.</title>
        <authorList>
            <person name="Okada T."/>
            <person name="Watanabe K."/>
        </authorList>
    </citation>
    <scope>NUCLEOTIDE SEQUENCE [LARGE SCALE GENOMIC DNA]</scope>
</reference>